<feature type="compositionally biased region" description="Basic and acidic residues" evidence="1">
    <location>
        <begin position="469"/>
        <end position="481"/>
    </location>
</feature>
<proteinExistence type="predicted"/>
<keyword evidence="2" id="KW-1133">Transmembrane helix</keyword>
<organism evidence="3 4">
    <name type="scientific">Amanita muscaria (strain Koide BX008)</name>
    <dbReference type="NCBI Taxonomy" id="946122"/>
    <lineage>
        <taxon>Eukaryota</taxon>
        <taxon>Fungi</taxon>
        <taxon>Dikarya</taxon>
        <taxon>Basidiomycota</taxon>
        <taxon>Agaricomycotina</taxon>
        <taxon>Agaricomycetes</taxon>
        <taxon>Agaricomycetidae</taxon>
        <taxon>Agaricales</taxon>
        <taxon>Pluteineae</taxon>
        <taxon>Amanitaceae</taxon>
        <taxon>Amanita</taxon>
    </lineage>
</organism>
<feature type="region of interest" description="Disordered" evidence="1">
    <location>
        <begin position="469"/>
        <end position="488"/>
    </location>
</feature>
<accession>A0A0C2XL53</accession>
<dbReference type="HOGENOM" id="CLU_032062_0_0_1"/>
<keyword evidence="4" id="KW-1185">Reference proteome</keyword>
<sequence>MPPARVRPAERPQRVHGHKHKLETTQVLPTLSQQFSHFFLLGASSPNARAVTTTSSLKEIQHQGQSRKEPTSGGVAQDDSTLPIPIPETGIRPTLAQVPGYPPDFPEPTLTISNTFTMTAGSGRPSSSTMRFSSMSIASSTTTTLLLSTSPSSSLSAIHSPIPQRTLSSTLIAVLAIGASCLVLFVFILIKICTRPRDRPRLTPSLPILDKKYLDELESKESPIFGGKERVSPNMGLDDEWMNGCYASLLSSLPQPLKVTNFGAASQINEHGTGQLHCSKDKASYPESGGDIHCTRSACNLNGGSSRVGTAYQAPYQQIQDAITQTMKRLSSVSLSLYPVSPRQNEVGIALSGQETPLTGDGYFHMPRSKSKICKVTDRQSWQLHGPSHNGLDDVLVALPKSSAQGGRTRIKSPYYTPGVHSRISVSSMSNSSSKPKKTIPSKGICQVPSCQTMATPYRDDMRGVQDSKDMREETSEDQIKPADLLTPDPGATLGALLISEYPSEMNKSETYSEGPDSGEDIVPVSSLRLDGKKPIQVCRTTDKPPRVPSPPLLPSLTQMAMELCNREDFDNYRSPTYSIYGLYGEEGKSCGTSC</sequence>
<dbReference type="Proteomes" id="UP000054549">
    <property type="component" value="Unassembled WGS sequence"/>
</dbReference>
<feature type="region of interest" description="Disordered" evidence="1">
    <location>
        <begin position="52"/>
        <end position="88"/>
    </location>
</feature>
<evidence type="ECO:0000313" key="4">
    <source>
        <dbReference type="Proteomes" id="UP000054549"/>
    </source>
</evidence>
<evidence type="ECO:0000256" key="1">
    <source>
        <dbReference type="SAM" id="MobiDB-lite"/>
    </source>
</evidence>
<feature type="region of interest" description="Disordered" evidence="1">
    <location>
        <begin position="422"/>
        <end position="444"/>
    </location>
</feature>
<evidence type="ECO:0000256" key="2">
    <source>
        <dbReference type="SAM" id="Phobius"/>
    </source>
</evidence>
<name>A0A0C2XL53_AMAMK</name>
<feature type="compositionally biased region" description="Polar residues" evidence="1">
    <location>
        <begin position="52"/>
        <end position="64"/>
    </location>
</feature>
<gene>
    <name evidence="3" type="ORF">M378DRAFT_157064</name>
</gene>
<dbReference type="AlphaFoldDB" id="A0A0C2XL53"/>
<feature type="compositionally biased region" description="Low complexity" evidence="1">
    <location>
        <begin position="422"/>
        <end position="434"/>
    </location>
</feature>
<keyword evidence="2" id="KW-0472">Membrane</keyword>
<protein>
    <submittedName>
        <fullName evidence="3">Uncharacterized protein</fullName>
    </submittedName>
</protein>
<evidence type="ECO:0000313" key="3">
    <source>
        <dbReference type="EMBL" id="KIL69823.1"/>
    </source>
</evidence>
<keyword evidence="2" id="KW-0812">Transmembrane</keyword>
<dbReference type="STRING" id="946122.A0A0C2XL53"/>
<dbReference type="InParanoid" id="A0A0C2XL53"/>
<dbReference type="OrthoDB" id="2983908at2759"/>
<reference evidence="3 4" key="1">
    <citation type="submission" date="2014-04" db="EMBL/GenBank/DDBJ databases">
        <title>Evolutionary Origins and Diversification of the Mycorrhizal Mutualists.</title>
        <authorList>
            <consortium name="DOE Joint Genome Institute"/>
            <consortium name="Mycorrhizal Genomics Consortium"/>
            <person name="Kohler A."/>
            <person name="Kuo A."/>
            <person name="Nagy L.G."/>
            <person name="Floudas D."/>
            <person name="Copeland A."/>
            <person name="Barry K.W."/>
            <person name="Cichocki N."/>
            <person name="Veneault-Fourrey C."/>
            <person name="LaButti K."/>
            <person name="Lindquist E.A."/>
            <person name="Lipzen A."/>
            <person name="Lundell T."/>
            <person name="Morin E."/>
            <person name="Murat C."/>
            <person name="Riley R."/>
            <person name="Ohm R."/>
            <person name="Sun H."/>
            <person name="Tunlid A."/>
            <person name="Henrissat B."/>
            <person name="Grigoriev I.V."/>
            <person name="Hibbett D.S."/>
            <person name="Martin F."/>
        </authorList>
    </citation>
    <scope>NUCLEOTIDE SEQUENCE [LARGE SCALE GENOMIC DNA]</scope>
    <source>
        <strain evidence="3 4">Koide BX008</strain>
    </source>
</reference>
<dbReference type="EMBL" id="KN818225">
    <property type="protein sequence ID" value="KIL69823.1"/>
    <property type="molecule type" value="Genomic_DNA"/>
</dbReference>
<feature type="transmembrane region" description="Helical" evidence="2">
    <location>
        <begin position="170"/>
        <end position="190"/>
    </location>
</feature>